<comment type="caution">
    <text evidence="3">The sequence shown here is derived from an EMBL/GenBank/DDBJ whole genome shotgun (WGS) entry which is preliminary data.</text>
</comment>
<name>A0A395LXK4_9BACT</name>
<protein>
    <submittedName>
        <fullName evidence="3">Thioredoxin family protein</fullName>
    </submittedName>
</protein>
<organism evidence="3 4">
    <name type="scientific">Candidatus Thermochlorobacter aerophilus</name>
    <dbReference type="NCBI Taxonomy" id="1868324"/>
    <lineage>
        <taxon>Bacteria</taxon>
        <taxon>Pseudomonadati</taxon>
        <taxon>Chlorobiota</taxon>
        <taxon>Chlorobiia</taxon>
        <taxon>Chlorobiales</taxon>
        <taxon>Candidatus Thermochlorobacteriaceae</taxon>
        <taxon>Candidatus Thermochlorobacter</taxon>
    </lineage>
</organism>
<dbReference type="InterPro" id="IPR036249">
    <property type="entry name" value="Thioredoxin-like_sf"/>
</dbReference>
<dbReference type="InterPro" id="IPR013766">
    <property type="entry name" value="Thioredoxin_domain"/>
</dbReference>
<dbReference type="SUPFAM" id="SSF52833">
    <property type="entry name" value="Thioredoxin-like"/>
    <property type="match status" value="1"/>
</dbReference>
<gene>
    <name evidence="3" type="ORF">D0433_11520</name>
</gene>
<dbReference type="InterPro" id="IPR000866">
    <property type="entry name" value="AhpC/TSA"/>
</dbReference>
<dbReference type="Pfam" id="PF00578">
    <property type="entry name" value="AhpC-TSA"/>
    <property type="match status" value="1"/>
</dbReference>
<proteinExistence type="predicted"/>
<dbReference type="GO" id="GO:0016209">
    <property type="term" value="F:antioxidant activity"/>
    <property type="evidence" value="ECO:0007669"/>
    <property type="project" value="InterPro"/>
</dbReference>
<dbReference type="Gene3D" id="3.40.30.10">
    <property type="entry name" value="Glutaredoxin"/>
    <property type="match status" value="1"/>
</dbReference>
<evidence type="ECO:0000256" key="1">
    <source>
        <dbReference type="SAM" id="SignalP"/>
    </source>
</evidence>
<feature type="chain" id="PRO_5017186281" evidence="1">
    <location>
        <begin position="25"/>
        <end position="212"/>
    </location>
</feature>
<evidence type="ECO:0000313" key="4">
    <source>
        <dbReference type="Proteomes" id="UP000266389"/>
    </source>
</evidence>
<dbReference type="PANTHER" id="PTHR43640">
    <property type="entry name" value="OS07G0260300 PROTEIN"/>
    <property type="match status" value="1"/>
</dbReference>
<evidence type="ECO:0000259" key="2">
    <source>
        <dbReference type="PROSITE" id="PS51352"/>
    </source>
</evidence>
<dbReference type="EMBL" id="PHFL01000067">
    <property type="protein sequence ID" value="RFM23292.1"/>
    <property type="molecule type" value="Genomic_DNA"/>
</dbReference>
<feature type="signal peptide" evidence="1">
    <location>
        <begin position="1"/>
        <end position="24"/>
    </location>
</feature>
<dbReference type="InterPro" id="IPR047262">
    <property type="entry name" value="PRX-like1"/>
</dbReference>
<dbReference type="CDD" id="cd02969">
    <property type="entry name" value="PRX_like1"/>
    <property type="match status" value="1"/>
</dbReference>
<evidence type="ECO:0000313" key="3">
    <source>
        <dbReference type="EMBL" id="RFM23292.1"/>
    </source>
</evidence>
<accession>A0A395LXK4</accession>
<dbReference type="PROSITE" id="PS51352">
    <property type="entry name" value="THIOREDOXIN_2"/>
    <property type="match status" value="1"/>
</dbReference>
<dbReference type="GO" id="GO:0016491">
    <property type="term" value="F:oxidoreductase activity"/>
    <property type="evidence" value="ECO:0007669"/>
    <property type="project" value="InterPro"/>
</dbReference>
<keyword evidence="1" id="KW-0732">Signal</keyword>
<dbReference type="AlphaFoldDB" id="A0A395LXK4"/>
<sequence>MKSKFLSVSKWMVALLTISALSYAFVIKPDAAEIGKPAPNFKLMDYQGKLHQLSDFKGKVVVLEWYNPECPFVVGHYKTGNMQKLQQTYTEKGVVWLLINSSAEGKQGHLTKETAPGVLKENGVKATNLLFDHDGTVGKLYGAKTTPHMYIIDKDGILVYNGAIDDDNSTKGGANAKVNYVAKALDEILSGKPVSTPTTKPYGCSVKYANPQ</sequence>
<dbReference type="PANTHER" id="PTHR43640:SF1">
    <property type="entry name" value="THIOREDOXIN-DEPENDENT PEROXIREDOXIN"/>
    <property type="match status" value="1"/>
</dbReference>
<feature type="domain" description="Thioredoxin" evidence="2">
    <location>
        <begin position="32"/>
        <end position="190"/>
    </location>
</feature>
<reference evidence="3 4" key="1">
    <citation type="journal article" date="2011" name="ISME J.">
        <title>Community ecology of hot spring cyanobacterial mats: predominant populations and their functional potential.</title>
        <authorList>
            <person name="Klatt C.G."/>
            <person name="Wood J.M."/>
            <person name="Rusch D.B."/>
            <person name="Bateson M.M."/>
            <person name="Hamamura N."/>
            <person name="Heidelberg J.F."/>
            <person name="Grossman A.R."/>
            <person name="Bhaya D."/>
            <person name="Cohan F.M."/>
            <person name="Kuhl M."/>
            <person name="Bryant D.A."/>
            <person name="Ward D.M."/>
        </authorList>
    </citation>
    <scope>NUCLEOTIDE SEQUENCE [LARGE SCALE GENOMIC DNA]</scope>
    <source>
        <strain evidence="3">OS</strain>
    </source>
</reference>
<dbReference type="Proteomes" id="UP000266389">
    <property type="component" value="Unassembled WGS sequence"/>
</dbReference>